<evidence type="ECO:0000313" key="2">
    <source>
        <dbReference type="EMBL" id="KAJ7038913.1"/>
    </source>
</evidence>
<feature type="compositionally biased region" description="Polar residues" evidence="1">
    <location>
        <begin position="228"/>
        <end position="238"/>
    </location>
</feature>
<keyword evidence="3" id="KW-1185">Reference proteome</keyword>
<dbReference type="Proteomes" id="UP001218188">
    <property type="component" value="Unassembled WGS sequence"/>
</dbReference>
<evidence type="ECO:0000313" key="3">
    <source>
        <dbReference type="Proteomes" id="UP001218188"/>
    </source>
</evidence>
<protein>
    <submittedName>
        <fullName evidence="2">Uncharacterized protein</fullName>
    </submittedName>
</protein>
<comment type="caution">
    <text evidence="2">The sequence shown here is derived from an EMBL/GenBank/DDBJ whole genome shotgun (WGS) entry which is preliminary data.</text>
</comment>
<feature type="compositionally biased region" description="Basic and acidic residues" evidence="1">
    <location>
        <begin position="34"/>
        <end position="50"/>
    </location>
</feature>
<gene>
    <name evidence="2" type="ORF">C8F04DRAFT_1255488</name>
</gene>
<reference evidence="2" key="1">
    <citation type="submission" date="2023-03" db="EMBL/GenBank/DDBJ databases">
        <title>Massive genome expansion in bonnet fungi (Mycena s.s.) driven by repeated elements and novel gene families across ecological guilds.</title>
        <authorList>
            <consortium name="Lawrence Berkeley National Laboratory"/>
            <person name="Harder C.B."/>
            <person name="Miyauchi S."/>
            <person name="Viragh M."/>
            <person name="Kuo A."/>
            <person name="Thoen E."/>
            <person name="Andreopoulos B."/>
            <person name="Lu D."/>
            <person name="Skrede I."/>
            <person name="Drula E."/>
            <person name="Henrissat B."/>
            <person name="Morin E."/>
            <person name="Kohler A."/>
            <person name="Barry K."/>
            <person name="LaButti K."/>
            <person name="Morin E."/>
            <person name="Salamov A."/>
            <person name="Lipzen A."/>
            <person name="Mereny Z."/>
            <person name="Hegedus B."/>
            <person name="Baldrian P."/>
            <person name="Stursova M."/>
            <person name="Weitz H."/>
            <person name="Taylor A."/>
            <person name="Grigoriev I.V."/>
            <person name="Nagy L.G."/>
            <person name="Martin F."/>
            <person name="Kauserud H."/>
        </authorList>
    </citation>
    <scope>NUCLEOTIDE SEQUENCE</scope>
    <source>
        <strain evidence="2">CBHHK200</strain>
    </source>
</reference>
<name>A0AAD6T6Y7_9AGAR</name>
<feature type="region of interest" description="Disordered" evidence="1">
    <location>
        <begin position="1"/>
        <end position="62"/>
    </location>
</feature>
<feature type="region of interest" description="Disordered" evidence="1">
    <location>
        <begin position="206"/>
        <end position="238"/>
    </location>
</feature>
<evidence type="ECO:0000256" key="1">
    <source>
        <dbReference type="SAM" id="MobiDB-lite"/>
    </source>
</evidence>
<organism evidence="2 3">
    <name type="scientific">Mycena alexandri</name>
    <dbReference type="NCBI Taxonomy" id="1745969"/>
    <lineage>
        <taxon>Eukaryota</taxon>
        <taxon>Fungi</taxon>
        <taxon>Dikarya</taxon>
        <taxon>Basidiomycota</taxon>
        <taxon>Agaricomycotina</taxon>
        <taxon>Agaricomycetes</taxon>
        <taxon>Agaricomycetidae</taxon>
        <taxon>Agaricales</taxon>
        <taxon>Marasmiineae</taxon>
        <taxon>Mycenaceae</taxon>
        <taxon>Mycena</taxon>
    </lineage>
</organism>
<accession>A0AAD6T6Y7</accession>
<dbReference type="AlphaFoldDB" id="A0AAD6T6Y7"/>
<dbReference type="EMBL" id="JARJCM010000029">
    <property type="protein sequence ID" value="KAJ7038913.1"/>
    <property type="molecule type" value="Genomic_DNA"/>
</dbReference>
<proteinExistence type="predicted"/>
<sequence>MRAVSSGCQLTRAAPRSPQQQQQGRRRNKTQQAEGRDGAEEEGRRKREANGSDCPNLDGHIRSERAKTIRTVRVWTSDYDHNTIQLRPPRFDHNCVERPPTCTRPPSLTPIHTLQYRAPPASSLPPPPFPFLLPLFPSSSPSSPSSPTLLLRILVPRFGGTVWRRSPRAPPNPTPASNALATPHVKHLLLPTPVLPPSFYSTLARPLALTPSPPQAPRLAEPFDFETSARTSSRYDPP</sequence>